<dbReference type="GO" id="GO:0044780">
    <property type="term" value="P:bacterial-type flagellum assembly"/>
    <property type="evidence" value="ECO:0007669"/>
    <property type="project" value="InterPro"/>
</dbReference>
<dbReference type="GO" id="GO:0009424">
    <property type="term" value="C:bacterial-type flagellum hook"/>
    <property type="evidence" value="ECO:0007669"/>
    <property type="project" value="InterPro"/>
</dbReference>
<protein>
    <recommendedName>
        <fullName evidence="4">Flagellar hook-associated protein 1</fullName>
    </recommendedName>
</protein>
<dbReference type="PANTHER" id="PTHR30033:SF1">
    <property type="entry name" value="FLAGELLAR HOOK-ASSOCIATED PROTEIN 1"/>
    <property type="match status" value="1"/>
</dbReference>
<keyword evidence="10" id="KW-0966">Cell projection</keyword>
<name>A0A4Y7RQA6_9FIRM</name>
<keyword evidence="5" id="KW-0964">Secreted</keyword>
<accession>A0A4Y7RQA6</accession>
<dbReference type="RefSeq" id="WP_134213720.1">
    <property type="nucleotide sequence ID" value="NZ_QFFZ01000017.1"/>
</dbReference>
<comment type="subcellular location">
    <subcellularLocation>
        <location evidence="1">Bacterial flagellum</location>
    </subcellularLocation>
    <subcellularLocation>
        <location evidence="2">Secreted</location>
    </subcellularLocation>
</comment>
<dbReference type="InterPro" id="IPR010930">
    <property type="entry name" value="Flg_bb/hook_C_dom"/>
</dbReference>
<dbReference type="Proteomes" id="UP000297597">
    <property type="component" value="Unassembled WGS sequence"/>
</dbReference>
<dbReference type="InterPro" id="IPR002371">
    <property type="entry name" value="FlgK"/>
</dbReference>
<dbReference type="GO" id="GO:0005198">
    <property type="term" value="F:structural molecule activity"/>
    <property type="evidence" value="ECO:0007669"/>
    <property type="project" value="InterPro"/>
</dbReference>
<reference evidence="10 11" key="1">
    <citation type="journal article" date="2018" name="Environ. Microbiol.">
        <title>Novel energy conservation strategies and behaviour of Pelotomaculum schinkii driving syntrophic propionate catabolism.</title>
        <authorList>
            <person name="Hidalgo-Ahumada C.A.P."/>
            <person name="Nobu M.K."/>
            <person name="Narihiro T."/>
            <person name="Tamaki H."/>
            <person name="Liu W.T."/>
            <person name="Kamagata Y."/>
            <person name="Stams A.J.M."/>
            <person name="Imachi H."/>
            <person name="Sousa D.Z."/>
        </authorList>
    </citation>
    <scope>NUCLEOTIDE SEQUENCE [LARGE SCALE GENOMIC DNA]</scope>
    <source>
        <strain evidence="10 11">MGP</strain>
    </source>
</reference>
<dbReference type="Pfam" id="PF06429">
    <property type="entry name" value="Flg_bbr_C"/>
    <property type="match status" value="1"/>
</dbReference>
<organism evidence="10 11">
    <name type="scientific">Pelotomaculum propionicicum</name>
    <dbReference type="NCBI Taxonomy" id="258475"/>
    <lineage>
        <taxon>Bacteria</taxon>
        <taxon>Bacillati</taxon>
        <taxon>Bacillota</taxon>
        <taxon>Clostridia</taxon>
        <taxon>Eubacteriales</taxon>
        <taxon>Desulfotomaculaceae</taxon>
        <taxon>Pelotomaculum</taxon>
    </lineage>
</organism>
<keyword evidence="11" id="KW-1185">Reference proteome</keyword>
<dbReference type="Pfam" id="PF00460">
    <property type="entry name" value="Flg_bb_rod"/>
    <property type="match status" value="1"/>
</dbReference>
<comment type="caution">
    <text evidence="10">The sequence shown here is derived from an EMBL/GenBank/DDBJ whole genome shotgun (WGS) entry which is preliminary data.</text>
</comment>
<evidence type="ECO:0000256" key="4">
    <source>
        <dbReference type="ARBA" id="ARBA00016244"/>
    </source>
</evidence>
<feature type="domain" description="Flagellar basal body rod protein N-terminal" evidence="7">
    <location>
        <begin position="8"/>
        <end position="37"/>
    </location>
</feature>
<evidence type="ECO:0000256" key="5">
    <source>
        <dbReference type="ARBA" id="ARBA00022525"/>
    </source>
</evidence>
<keyword evidence="10" id="KW-0969">Cilium</keyword>
<evidence type="ECO:0000259" key="8">
    <source>
        <dbReference type="Pfam" id="PF06429"/>
    </source>
</evidence>
<evidence type="ECO:0000313" key="11">
    <source>
        <dbReference type="Proteomes" id="UP000297597"/>
    </source>
</evidence>
<evidence type="ECO:0000259" key="7">
    <source>
        <dbReference type="Pfam" id="PF00460"/>
    </source>
</evidence>
<feature type="domain" description="Flagellar hook-associated protein FlgK helical" evidence="9">
    <location>
        <begin position="103"/>
        <end position="329"/>
    </location>
</feature>
<comment type="similarity">
    <text evidence="3">Belongs to the flagella basal body rod proteins family.</text>
</comment>
<dbReference type="InterPro" id="IPR001444">
    <property type="entry name" value="Flag_bb_rod_N"/>
</dbReference>
<dbReference type="NCBIfam" id="TIGR02492">
    <property type="entry name" value="flgK_ends"/>
    <property type="match status" value="1"/>
</dbReference>
<sequence length="469" mass="50644">MPGTWFGLETARRGMKLNQYALEITGHNLANASTTGYSRQEAVINPTDPFTNPSIDSSVTPGQFGTGVEVSSIRRVKDEYLDNNVRRSTTDSAYWDDQISVLQRAEASFAEPASDGIGERITSFFKAWMDLNNTPQDPGVKAAVAQAGDSLATLMTYTYNQLGDVQNSVAVIDSTPAVTGGMLKDQVDEANNLLVQIRDLTDSIKKVYAVGQQPNDLLDKRDQLLEELSKFGPLDVAFETVNGKPTGELTKLTLFGKDLSQTGTKLDLVTDGTKISLKVNGGTDNGAEVNLTDNCLDTNQGGSLLGLERARQDVIDYKEKLNDIAINMKSMIAGIGIDFFEGDLSTGDFKVNPGIIQNPASINGTLAGSVADLRDSQIDPADKPYTFEQYYSLLVTQVGGNAKGASDMADNQTAIKTQITALRDSVSGVSTDEELTKMIQFQYGFQASARVINVLDEMLDLLINGLVGR</sequence>
<dbReference type="InterPro" id="IPR053927">
    <property type="entry name" value="FlgK_helical"/>
</dbReference>
<evidence type="ECO:0000256" key="6">
    <source>
        <dbReference type="ARBA" id="ARBA00023143"/>
    </source>
</evidence>
<dbReference type="GO" id="GO:0005576">
    <property type="term" value="C:extracellular region"/>
    <property type="evidence" value="ECO:0007669"/>
    <property type="project" value="UniProtKB-SubCell"/>
</dbReference>
<gene>
    <name evidence="10" type="primary">flgK</name>
    <name evidence="10" type="ORF">Pmgp_01871</name>
</gene>
<feature type="domain" description="Flagellar basal-body/hook protein C-terminal" evidence="8">
    <location>
        <begin position="426"/>
        <end position="464"/>
    </location>
</feature>
<evidence type="ECO:0000256" key="1">
    <source>
        <dbReference type="ARBA" id="ARBA00004365"/>
    </source>
</evidence>
<keyword evidence="10" id="KW-0282">Flagellum</keyword>
<evidence type="ECO:0000256" key="3">
    <source>
        <dbReference type="ARBA" id="ARBA00009677"/>
    </source>
</evidence>
<dbReference type="Pfam" id="PF22638">
    <property type="entry name" value="FlgK_D1"/>
    <property type="match status" value="1"/>
</dbReference>
<dbReference type="EMBL" id="QFFZ01000017">
    <property type="protein sequence ID" value="TEB11175.1"/>
    <property type="molecule type" value="Genomic_DNA"/>
</dbReference>
<evidence type="ECO:0000259" key="9">
    <source>
        <dbReference type="Pfam" id="PF22638"/>
    </source>
</evidence>
<dbReference type="AlphaFoldDB" id="A0A4Y7RQA6"/>
<dbReference type="OrthoDB" id="9802553at2"/>
<keyword evidence="6" id="KW-0975">Bacterial flagellum</keyword>
<evidence type="ECO:0000256" key="2">
    <source>
        <dbReference type="ARBA" id="ARBA00004613"/>
    </source>
</evidence>
<evidence type="ECO:0000313" key="10">
    <source>
        <dbReference type="EMBL" id="TEB11175.1"/>
    </source>
</evidence>
<dbReference type="PANTHER" id="PTHR30033">
    <property type="entry name" value="FLAGELLAR HOOK-ASSOCIATED PROTEIN 1"/>
    <property type="match status" value="1"/>
</dbReference>
<dbReference type="SUPFAM" id="SSF64518">
    <property type="entry name" value="Phase 1 flagellin"/>
    <property type="match status" value="1"/>
</dbReference>
<proteinExistence type="inferred from homology"/>